<protein>
    <submittedName>
        <fullName evidence="4">C2H2 type zinc-finger protein</fullName>
    </submittedName>
</protein>
<dbReference type="Pfam" id="PF12874">
    <property type="entry name" value="zf-met"/>
    <property type="match status" value="1"/>
</dbReference>
<dbReference type="EMBL" id="GG662644">
    <property type="protein sequence ID" value="EAR99051.2"/>
    <property type="molecule type" value="Genomic_DNA"/>
</dbReference>
<dbReference type="AlphaFoldDB" id="Q23RJ7"/>
<keyword evidence="4" id="KW-0863">Zinc-finger</keyword>
<dbReference type="Proteomes" id="UP000009168">
    <property type="component" value="Unassembled WGS sequence"/>
</dbReference>
<feature type="compositionally biased region" description="Polar residues" evidence="2">
    <location>
        <begin position="268"/>
        <end position="280"/>
    </location>
</feature>
<gene>
    <name evidence="4" type="ORF">TTHERM_00384950</name>
</gene>
<keyword evidence="4" id="KW-0862">Zinc</keyword>
<dbReference type="GO" id="GO:0042273">
    <property type="term" value="P:ribosomal large subunit biogenesis"/>
    <property type="evidence" value="ECO:0007669"/>
    <property type="project" value="TreeGrafter"/>
</dbReference>
<dbReference type="GeneID" id="7825962"/>
<evidence type="ECO:0000313" key="5">
    <source>
        <dbReference type="Proteomes" id="UP000009168"/>
    </source>
</evidence>
<feature type="coiled-coil region" evidence="1">
    <location>
        <begin position="296"/>
        <end position="330"/>
    </location>
</feature>
<accession>Q23RJ7</accession>
<dbReference type="GO" id="GO:0008270">
    <property type="term" value="F:zinc ion binding"/>
    <property type="evidence" value="ECO:0007669"/>
    <property type="project" value="UniProtKB-KW"/>
</dbReference>
<dbReference type="RefSeq" id="XP_001019296.2">
    <property type="nucleotide sequence ID" value="XM_001019296.3"/>
</dbReference>
<dbReference type="InterPro" id="IPR040025">
    <property type="entry name" value="Znf622/Rei1/Reh1"/>
</dbReference>
<organism evidence="4 5">
    <name type="scientific">Tetrahymena thermophila (strain SB210)</name>
    <dbReference type="NCBI Taxonomy" id="312017"/>
    <lineage>
        <taxon>Eukaryota</taxon>
        <taxon>Sar</taxon>
        <taxon>Alveolata</taxon>
        <taxon>Ciliophora</taxon>
        <taxon>Intramacronucleata</taxon>
        <taxon>Oligohymenophorea</taxon>
        <taxon>Hymenostomatida</taxon>
        <taxon>Tetrahymenina</taxon>
        <taxon>Tetrahymenidae</taxon>
        <taxon>Tetrahymena</taxon>
    </lineage>
</organism>
<dbReference type="PROSITE" id="PS00028">
    <property type="entry name" value="ZINC_FINGER_C2H2_1"/>
    <property type="match status" value="2"/>
</dbReference>
<dbReference type="GO" id="GO:0030687">
    <property type="term" value="C:preribosome, large subunit precursor"/>
    <property type="evidence" value="ECO:0007669"/>
    <property type="project" value="TreeGrafter"/>
</dbReference>
<evidence type="ECO:0000313" key="4">
    <source>
        <dbReference type="EMBL" id="EAR99051.2"/>
    </source>
</evidence>
<feature type="coiled-coil region" evidence="1">
    <location>
        <begin position="381"/>
        <end position="408"/>
    </location>
</feature>
<dbReference type="PANTHER" id="PTHR13182:SF8">
    <property type="entry name" value="CYTOPLASMIC 60S SUBUNIT BIOGENESIS FACTOR ZNF622"/>
    <property type="match status" value="1"/>
</dbReference>
<dbReference type="InParanoid" id="Q23RJ7"/>
<keyword evidence="5" id="KW-1185">Reference proteome</keyword>
<dbReference type="eggNOG" id="KOG2785">
    <property type="taxonomic scope" value="Eukaryota"/>
</dbReference>
<dbReference type="STRING" id="312017.Q23RJ7"/>
<name>Q23RJ7_TETTS</name>
<dbReference type="PANTHER" id="PTHR13182">
    <property type="entry name" value="ZINC FINGER PROTEIN 622"/>
    <property type="match status" value="1"/>
</dbReference>
<evidence type="ECO:0000256" key="1">
    <source>
        <dbReference type="SAM" id="Coils"/>
    </source>
</evidence>
<dbReference type="SUPFAM" id="SSF57667">
    <property type="entry name" value="beta-beta-alpha zinc fingers"/>
    <property type="match status" value="3"/>
</dbReference>
<proteinExistence type="predicted"/>
<sequence>MEMDIIKGGQGLRCYCCQLEFDTDSNYKLHFKSDYHRYNLKRKMLDLPPATYEEFQRQFLSSGQKSQSTSVTDCLKCMICKKEFGSHQTYKQHLQSRKHQENALNYKIEDKEIHLDFIQNEQKRTTLDDVSICLYCDKTNDDLNENIKHMERVHGFFICEEKYIKDLQGLVLFLAKQINEKLLCPYCENKNTKGFVDAEGVKKHMVQKGHCFMNNEQFFDLYCEFYDFTLAIEEALKNKFKNVERIVEVSETEDESDLSSTPEKIMGENQQQEQPHSESNYEIISQESDQKLMEMIRELSINDDDLTEEQKQIKQKAQELYLKYKQCQQETKAKINSYGEIILPSGKVLGHRSMAKYYNQYYRPMATQESKMKAILGEEGYQEHKNQLMKLEEQKLFAKQQEDKYRREAQKKDYDLSKKNNANQVGQGIHQNKVQNMVIYQSRI</sequence>
<dbReference type="OMA" id="NATHMER"/>
<evidence type="ECO:0000256" key="2">
    <source>
        <dbReference type="SAM" id="MobiDB-lite"/>
    </source>
</evidence>
<evidence type="ECO:0000259" key="3">
    <source>
        <dbReference type="PROSITE" id="PS00028"/>
    </source>
</evidence>
<dbReference type="InterPro" id="IPR013087">
    <property type="entry name" value="Znf_C2H2_type"/>
</dbReference>
<dbReference type="KEGG" id="tet:TTHERM_00384950"/>
<feature type="domain" description="C2H2-type" evidence="3">
    <location>
        <begin position="77"/>
        <end position="99"/>
    </location>
</feature>
<reference evidence="5" key="1">
    <citation type="journal article" date="2006" name="PLoS Biol.">
        <title>Macronuclear genome sequence of the ciliate Tetrahymena thermophila, a model eukaryote.</title>
        <authorList>
            <person name="Eisen J.A."/>
            <person name="Coyne R.S."/>
            <person name="Wu M."/>
            <person name="Wu D."/>
            <person name="Thiagarajan M."/>
            <person name="Wortman J.R."/>
            <person name="Badger J.H."/>
            <person name="Ren Q."/>
            <person name="Amedeo P."/>
            <person name="Jones K.M."/>
            <person name="Tallon L.J."/>
            <person name="Delcher A.L."/>
            <person name="Salzberg S.L."/>
            <person name="Silva J.C."/>
            <person name="Haas B.J."/>
            <person name="Majoros W.H."/>
            <person name="Farzad M."/>
            <person name="Carlton J.M."/>
            <person name="Smith R.K. Jr."/>
            <person name="Garg J."/>
            <person name="Pearlman R.E."/>
            <person name="Karrer K.M."/>
            <person name="Sun L."/>
            <person name="Manning G."/>
            <person name="Elde N.C."/>
            <person name="Turkewitz A.P."/>
            <person name="Asai D.J."/>
            <person name="Wilkes D.E."/>
            <person name="Wang Y."/>
            <person name="Cai H."/>
            <person name="Collins K."/>
            <person name="Stewart B.A."/>
            <person name="Lee S.R."/>
            <person name="Wilamowska K."/>
            <person name="Weinberg Z."/>
            <person name="Ruzzo W.L."/>
            <person name="Wloga D."/>
            <person name="Gaertig J."/>
            <person name="Frankel J."/>
            <person name="Tsao C.-C."/>
            <person name="Gorovsky M.A."/>
            <person name="Keeling P.J."/>
            <person name="Waller R.F."/>
            <person name="Patron N.J."/>
            <person name="Cherry J.M."/>
            <person name="Stover N.A."/>
            <person name="Krieger C.J."/>
            <person name="del Toro C."/>
            <person name="Ryder H.F."/>
            <person name="Williamson S.C."/>
            <person name="Barbeau R.A."/>
            <person name="Hamilton E.P."/>
            <person name="Orias E."/>
        </authorList>
    </citation>
    <scope>NUCLEOTIDE SEQUENCE [LARGE SCALE GENOMIC DNA]</scope>
    <source>
        <strain evidence="5">SB210</strain>
    </source>
</reference>
<dbReference type="Pfam" id="PF12756">
    <property type="entry name" value="zf-C2H2_2"/>
    <property type="match status" value="1"/>
</dbReference>
<dbReference type="SMART" id="SM00355">
    <property type="entry name" value="ZnF_C2H2"/>
    <property type="match status" value="4"/>
</dbReference>
<dbReference type="InterPro" id="IPR041661">
    <property type="entry name" value="ZN622/Rei1/Reh1_Znf-C2H2"/>
</dbReference>
<keyword evidence="4" id="KW-0479">Metal-binding</keyword>
<dbReference type="InterPro" id="IPR036236">
    <property type="entry name" value="Znf_C2H2_sf"/>
</dbReference>
<keyword evidence="1" id="KW-0175">Coiled coil</keyword>
<dbReference type="HOGENOM" id="CLU_617515_0_0_1"/>
<feature type="domain" description="C2H2-type" evidence="3">
    <location>
        <begin position="14"/>
        <end position="36"/>
    </location>
</feature>
<feature type="region of interest" description="Disordered" evidence="2">
    <location>
        <begin position="251"/>
        <end position="280"/>
    </location>
</feature>
<dbReference type="OrthoDB" id="19329at2759"/>